<dbReference type="Proteomes" id="UP001303046">
    <property type="component" value="Unassembled WGS sequence"/>
</dbReference>
<accession>A0ABR1EGY0</accession>
<name>A0ABR1EGY0_NECAM</name>
<keyword evidence="2" id="KW-1185">Reference proteome</keyword>
<reference evidence="1 2" key="1">
    <citation type="submission" date="2023-08" db="EMBL/GenBank/DDBJ databases">
        <title>A Necator americanus chromosomal reference genome.</title>
        <authorList>
            <person name="Ilik V."/>
            <person name="Petrzelkova K.J."/>
            <person name="Pardy F."/>
            <person name="Fuh T."/>
            <person name="Niatou-Singa F.S."/>
            <person name="Gouil Q."/>
            <person name="Baker L."/>
            <person name="Ritchie M.E."/>
            <person name="Jex A.R."/>
            <person name="Gazzola D."/>
            <person name="Li H."/>
            <person name="Toshio Fujiwara R."/>
            <person name="Zhan B."/>
            <person name="Aroian R.V."/>
            <person name="Pafco B."/>
            <person name="Schwarz E.M."/>
        </authorList>
    </citation>
    <scope>NUCLEOTIDE SEQUENCE [LARGE SCALE GENOMIC DNA]</scope>
    <source>
        <strain evidence="1 2">Aroian</strain>
        <tissue evidence="1">Whole animal</tissue>
    </source>
</reference>
<gene>
    <name evidence="1" type="primary">Necator_chrX.g22972</name>
    <name evidence="1" type="ORF">RB195_022809</name>
</gene>
<evidence type="ECO:0000313" key="1">
    <source>
        <dbReference type="EMBL" id="KAK6761858.1"/>
    </source>
</evidence>
<proteinExistence type="predicted"/>
<comment type="caution">
    <text evidence="1">The sequence shown here is derived from an EMBL/GenBank/DDBJ whole genome shotgun (WGS) entry which is preliminary data.</text>
</comment>
<organism evidence="1 2">
    <name type="scientific">Necator americanus</name>
    <name type="common">Human hookworm</name>
    <dbReference type="NCBI Taxonomy" id="51031"/>
    <lineage>
        <taxon>Eukaryota</taxon>
        <taxon>Metazoa</taxon>
        <taxon>Ecdysozoa</taxon>
        <taxon>Nematoda</taxon>
        <taxon>Chromadorea</taxon>
        <taxon>Rhabditida</taxon>
        <taxon>Rhabditina</taxon>
        <taxon>Rhabditomorpha</taxon>
        <taxon>Strongyloidea</taxon>
        <taxon>Ancylostomatidae</taxon>
        <taxon>Bunostominae</taxon>
        <taxon>Necator</taxon>
    </lineage>
</organism>
<evidence type="ECO:0000313" key="2">
    <source>
        <dbReference type="Proteomes" id="UP001303046"/>
    </source>
</evidence>
<sequence>MSKSMNRGKLKGYKKTTINGDSSTICVFSHISFRRQRGSSYNDDSMSVKCRASVKTSVVASYFSALPLQRHGLFHRDVLQLDNKHRKGIGKLVERSEDASSGGFGQKLKIEKMCEKTDKLKLTICAVNINPDDSFLKLPEAKSSQVAIRAAFVPCNQASPSP</sequence>
<dbReference type="EMBL" id="JAVFWL010000006">
    <property type="protein sequence ID" value="KAK6761858.1"/>
    <property type="molecule type" value="Genomic_DNA"/>
</dbReference>
<protein>
    <submittedName>
        <fullName evidence="1">Uncharacterized protein</fullName>
    </submittedName>
</protein>